<keyword evidence="5" id="KW-1185">Reference proteome</keyword>
<dbReference type="RefSeq" id="WP_289470105.1">
    <property type="nucleotide sequence ID" value="NZ_JAUCMM010000004.1"/>
</dbReference>
<dbReference type="EMBL" id="JAUCMM010000004">
    <property type="protein sequence ID" value="MDM7888484.1"/>
    <property type="molecule type" value="Genomic_DNA"/>
</dbReference>
<comment type="caution">
    <text evidence="4">The sequence shown here is derived from an EMBL/GenBank/DDBJ whole genome shotgun (WGS) entry which is preliminary data.</text>
</comment>
<evidence type="ECO:0000256" key="2">
    <source>
        <dbReference type="SAM" id="MobiDB-lite"/>
    </source>
</evidence>
<sequence length="222" mass="22188">MRWAALRTKTKATIVVAVAAVVWLGGVGTAGAVVGSVAASVGDTRPAAVVTTADSSAAPKSSRTATPTPTPTPVVAVTEVTSDAAIPFDRRTVDDPALPKGQTKVTTAGVDGVETTTWRVTTTDGIETDRNEVGKEITRLPVTEVTAIGSYVAPAPAPVAPVAPAPAQQAPAAPAPAAGVITPGAFCTDAQNGAVAQSSTGKSYRCGGKGPDANGHLHWNTM</sequence>
<protein>
    <submittedName>
        <fullName evidence="4">G5 domain-containing protein</fullName>
    </submittedName>
</protein>
<accession>A0ABT7TGI1</accession>
<dbReference type="InterPro" id="IPR011098">
    <property type="entry name" value="G5_dom"/>
</dbReference>
<gene>
    <name evidence="4" type="ORF">QUG98_08450</name>
</gene>
<evidence type="ECO:0000313" key="4">
    <source>
        <dbReference type="EMBL" id="MDM7888484.1"/>
    </source>
</evidence>
<keyword evidence="1" id="KW-0732">Signal</keyword>
<dbReference type="Gene3D" id="2.20.230.10">
    <property type="entry name" value="Resuscitation-promoting factor rpfb"/>
    <property type="match status" value="1"/>
</dbReference>
<dbReference type="Proteomes" id="UP001235720">
    <property type="component" value="Unassembled WGS sequence"/>
</dbReference>
<organism evidence="4 5">
    <name type="scientific">Curtobacterium subtropicum</name>
    <dbReference type="NCBI Taxonomy" id="3055138"/>
    <lineage>
        <taxon>Bacteria</taxon>
        <taxon>Bacillati</taxon>
        <taxon>Actinomycetota</taxon>
        <taxon>Actinomycetes</taxon>
        <taxon>Micrococcales</taxon>
        <taxon>Microbacteriaceae</taxon>
        <taxon>Curtobacterium</taxon>
    </lineage>
</organism>
<reference evidence="4 5" key="1">
    <citation type="submission" date="2023-06" db="EMBL/GenBank/DDBJ databases">
        <authorList>
            <person name="Feng G."/>
            <person name="Li J."/>
            <person name="Zhu H."/>
        </authorList>
    </citation>
    <scope>NUCLEOTIDE SEQUENCE [LARGE SCALE GENOMIC DNA]</scope>
    <source>
        <strain evidence="4 5">RHCJP20</strain>
    </source>
</reference>
<feature type="region of interest" description="Disordered" evidence="2">
    <location>
        <begin position="51"/>
        <end position="71"/>
    </location>
</feature>
<evidence type="ECO:0000259" key="3">
    <source>
        <dbReference type="PROSITE" id="PS51109"/>
    </source>
</evidence>
<dbReference type="SMART" id="SM01208">
    <property type="entry name" value="G5"/>
    <property type="match status" value="1"/>
</dbReference>
<feature type="domain" description="G5" evidence="3">
    <location>
        <begin position="71"/>
        <end position="152"/>
    </location>
</feature>
<name>A0ABT7TGI1_9MICO</name>
<dbReference type="PROSITE" id="PS51109">
    <property type="entry name" value="G5"/>
    <property type="match status" value="1"/>
</dbReference>
<evidence type="ECO:0000313" key="5">
    <source>
        <dbReference type="Proteomes" id="UP001235720"/>
    </source>
</evidence>
<dbReference type="Pfam" id="PF07501">
    <property type="entry name" value="G5"/>
    <property type="match status" value="1"/>
</dbReference>
<evidence type="ECO:0000256" key="1">
    <source>
        <dbReference type="ARBA" id="ARBA00022729"/>
    </source>
</evidence>
<proteinExistence type="predicted"/>